<keyword evidence="7" id="KW-1185">Reference proteome</keyword>
<evidence type="ECO:0000256" key="1">
    <source>
        <dbReference type="ARBA" id="ARBA00022679"/>
    </source>
</evidence>
<keyword evidence="4" id="KW-0812">Transmembrane</keyword>
<dbReference type="PROSITE" id="PS50109">
    <property type="entry name" value="HIS_KIN"/>
    <property type="match status" value="1"/>
</dbReference>
<dbReference type="InterPro" id="IPR011712">
    <property type="entry name" value="Sig_transdc_His_kin_sub3_dim/P"/>
</dbReference>
<keyword evidence="3" id="KW-0902">Two-component regulatory system</keyword>
<accession>A0A853DM57</accession>
<keyword evidence="2 6" id="KW-0418">Kinase</keyword>
<protein>
    <submittedName>
        <fullName evidence="6">Signal transduction histidine kinase</fullName>
    </submittedName>
</protein>
<dbReference type="Gene3D" id="3.30.565.10">
    <property type="entry name" value="Histidine kinase-like ATPase, C-terminal domain"/>
    <property type="match status" value="1"/>
</dbReference>
<dbReference type="InterPro" id="IPR036890">
    <property type="entry name" value="HATPase_C_sf"/>
</dbReference>
<feature type="transmembrane region" description="Helical" evidence="4">
    <location>
        <begin position="121"/>
        <end position="140"/>
    </location>
</feature>
<gene>
    <name evidence="6" type="ORF">HNR15_002784</name>
</gene>
<dbReference type="PANTHER" id="PTHR24421">
    <property type="entry name" value="NITRATE/NITRITE SENSOR PROTEIN NARX-RELATED"/>
    <property type="match status" value="1"/>
</dbReference>
<evidence type="ECO:0000256" key="3">
    <source>
        <dbReference type="ARBA" id="ARBA00023012"/>
    </source>
</evidence>
<dbReference type="InterPro" id="IPR005467">
    <property type="entry name" value="His_kinase_dom"/>
</dbReference>
<evidence type="ECO:0000256" key="4">
    <source>
        <dbReference type="SAM" id="Phobius"/>
    </source>
</evidence>
<feature type="transmembrane region" description="Helical" evidence="4">
    <location>
        <begin position="146"/>
        <end position="168"/>
    </location>
</feature>
<dbReference type="GO" id="GO:0046983">
    <property type="term" value="F:protein dimerization activity"/>
    <property type="evidence" value="ECO:0007669"/>
    <property type="project" value="InterPro"/>
</dbReference>
<feature type="transmembrane region" description="Helical" evidence="4">
    <location>
        <begin position="50"/>
        <end position="69"/>
    </location>
</feature>
<dbReference type="SUPFAM" id="SSF55874">
    <property type="entry name" value="ATPase domain of HSP90 chaperone/DNA topoisomerase II/histidine kinase"/>
    <property type="match status" value="1"/>
</dbReference>
<feature type="domain" description="Histidine kinase" evidence="5">
    <location>
        <begin position="313"/>
        <end position="399"/>
    </location>
</feature>
<dbReference type="Pfam" id="PF07730">
    <property type="entry name" value="HisKA_3"/>
    <property type="match status" value="1"/>
</dbReference>
<dbReference type="InterPro" id="IPR050482">
    <property type="entry name" value="Sensor_HK_TwoCompSys"/>
</dbReference>
<comment type="caution">
    <text evidence="6">The sequence shown here is derived from an EMBL/GenBank/DDBJ whole genome shotgun (WGS) entry which is preliminary data.</text>
</comment>
<dbReference type="RefSeq" id="WP_179482778.1">
    <property type="nucleotide sequence ID" value="NZ_JACCFW010000001.1"/>
</dbReference>
<dbReference type="PANTHER" id="PTHR24421:SF62">
    <property type="entry name" value="SENSORY TRANSDUCTION HISTIDINE KINASE"/>
    <property type="match status" value="1"/>
</dbReference>
<dbReference type="Gene3D" id="1.20.5.1930">
    <property type="match status" value="1"/>
</dbReference>
<dbReference type="GO" id="GO:0000155">
    <property type="term" value="F:phosphorelay sensor kinase activity"/>
    <property type="evidence" value="ECO:0007669"/>
    <property type="project" value="InterPro"/>
</dbReference>
<dbReference type="PIRSF" id="PIRSF037434">
    <property type="entry name" value="STHK_ChrS"/>
    <property type="match status" value="1"/>
</dbReference>
<feature type="transmembrane region" description="Helical" evidence="4">
    <location>
        <begin position="81"/>
        <end position="109"/>
    </location>
</feature>
<feature type="transmembrane region" description="Helical" evidence="4">
    <location>
        <begin position="24"/>
        <end position="43"/>
    </location>
</feature>
<name>A0A853DM57_9MICO</name>
<dbReference type="Pfam" id="PF02518">
    <property type="entry name" value="HATPase_c"/>
    <property type="match status" value="1"/>
</dbReference>
<proteinExistence type="predicted"/>
<keyword evidence="4" id="KW-1133">Transmembrane helix</keyword>
<keyword evidence="1" id="KW-0808">Transferase</keyword>
<dbReference type="GO" id="GO:0016020">
    <property type="term" value="C:membrane"/>
    <property type="evidence" value="ECO:0007669"/>
    <property type="project" value="InterPro"/>
</dbReference>
<dbReference type="CDD" id="cd16917">
    <property type="entry name" value="HATPase_UhpB-NarQ-NarX-like"/>
    <property type="match status" value="1"/>
</dbReference>
<evidence type="ECO:0000313" key="7">
    <source>
        <dbReference type="Proteomes" id="UP000571817"/>
    </source>
</evidence>
<sequence>MSGQGAVRAVGVALPSPWWRRNRGWHVLHLVGCLVTVPVLALTTVHGARLGVAVVGVLTLVAAYGVRGGRGFAADPPGSTVYPVLAWCAAIMITVGSYQAGTVCAFLVVTQTWALMERTAATWLVTAGFVVFGAVIWLWSGADTKAFLVVLATVGGGWAFAVCMGWFVDSIARTSQERAEIIDTLRATQAELARSQRLEGIHAERERLSGEIHDTLAQGFTSVVALSRAAQLAQERGDGARVAERLRLIETTAQDNLDEARIIVAELSAVSSHTLVQALERLVHTIRQATAMEGRLDVMGPPQGAGPAVETALLRIAQECLTNSRKHSGATMFGVTLDYTRGDCITLCTSDDGVGFNPAAAPLGFGLGGIRSRADAVGGQVDLQTGPGRGTRLSVRVPR</sequence>
<evidence type="ECO:0000259" key="5">
    <source>
        <dbReference type="PROSITE" id="PS50109"/>
    </source>
</evidence>
<dbReference type="Proteomes" id="UP000571817">
    <property type="component" value="Unassembled WGS sequence"/>
</dbReference>
<evidence type="ECO:0000256" key="2">
    <source>
        <dbReference type="ARBA" id="ARBA00022777"/>
    </source>
</evidence>
<reference evidence="6 7" key="1">
    <citation type="submission" date="2020-07" db="EMBL/GenBank/DDBJ databases">
        <title>Sequencing the genomes of 1000 actinobacteria strains.</title>
        <authorList>
            <person name="Klenk H.-P."/>
        </authorList>
    </citation>
    <scope>NUCLEOTIDE SEQUENCE [LARGE SCALE GENOMIC DNA]</scope>
    <source>
        <strain evidence="6 7">DSM 29531</strain>
    </source>
</reference>
<organism evidence="6 7">
    <name type="scientific">Allobranchiibius huperziae</name>
    <dbReference type="NCBI Taxonomy" id="1874116"/>
    <lineage>
        <taxon>Bacteria</taxon>
        <taxon>Bacillati</taxon>
        <taxon>Actinomycetota</taxon>
        <taxon>Actinomycetes</taxon>
        <taxon>Micrococcales</taxon>
        <taxon>Dermacoccaceae</taxon>
        <taxon>Allobranchiibius</taxon>
    </lineage>
</organism>
<dbReference type="AlphaFoldDB" id="A0A853DM57"/>
<dbReference type="InterPro" id="IPR003594">
    <property type="entry name" value="HATPase_dom"/>
</dbReference>
<evidence type="ECO:0000313" key="6">
    <source>
        <dbReference type="EMBL" id="NYJ75821.1"/>
    </source>
</evidence>
<keyword evidence="4" id="KW-0472">Membrane</keyword>
<dbReference type="EMBL" id="JACCFW010000001">
    <property type="protein sequence ID" value="NYJ75821.1"/>
    <property type="molecule type" value="Genomic_DNA"/>
</dbReference>
<dbReference type="InterPro" id="IPR017205">
    <property type="entry name" value="Sig_transdc_His_kinase_ChrS"/>
</dbReference>